<reference evidence="2 3" key="1">
    <citation type="journal article" date="2020" name="Nature">
        <title>Six reference-quality genomes reveal evolution of bat adaptations.</title>
        <authorList>
            <person name="Jebb D."/>
            <person name="Huang Z."/>
            <person name="Pippel M."/>
            <person name="Hughes G.M."/>
            <person name="Lavrichenko K."/>
            <person name="Devanna P."/>
            <person name="Winkler S."/>
            <person name="Jermiin L.S."/>
            <person name="Skirmuntt E.C."/>
            <person name="Katzourakis A."/>
            <person name="Burkitt-Gray L."/>
            <person name="Ray D.A."/>
            <person name="Sullivan K.A.M."/>
            <person name="Roscito J.G."/>
            <person name="Kirilenko B.M."/>
            <person name="Davalos L.M."/>
            <person name="Corthals A.P."/>
            <person name="Power M.L."/>
            <person name="Jones G."/>
            <person name="Ransome R.D."/>
            <person name="Dechmann D.K.N."/>
            <person name="Locatelli A.G."/>
            <person name="Puechmaille S.J."/>
            <person name="Fedrigo O."/>
            <person name="Jarvis E.D."/>
            <person name="Hiller M."/>
            <person name="Vernes S.C."/>
            <person name="Myers E.W."/>
            <person name="Teeling E.C."/>
        </authorList>
    </citation>
    <scope>NUCLEOTIDE SEQUENCE [LARGE SCALE GENOMIC DNA]</scope>
    <source>
        <strain evidence="2">MMyoMyo1</strain>
        <tissue evidence="2">Flight muscle</tissue>
    </source>
</reference>
<dbReference type="Proteomes" id="UP000527355">
    <property type="component" value="Unassembled WGS sequence"/>
</dbReference>
<feature type="compositionally biased region" description="Low complexity" evidence="1">
    <location>
        <begin position="31"/>
        <end position="44"/>
    </location>
</feature>
<evidence type="ECO:0000313" key="2">
    <source>
        <dbReference type="EMBL" id="KAF6296074.1"/>
    </source>
</evidence>
<comment type="caution">
    <text evidence="2">The sequence shown here is derived from an EMBL/GenBank/DDBJ whole genome shotgun (WGS) entry which is preliminary data.</text>
</comment>
<name>A0A7J7T604_MYOMY</name>
<feature type="compositionally biased region" description="Gly residues" evidence="1">
    <location>
        <begin position="21"/>
        <end position="30"/>
    </location>
</feature>
<dbReference type="EMBL" id="JABWUV010000017">
    <property type="protein sequence ID" value="KAF6296074.1"/>
    <property type="molecule type" value="Genomic_DNA"/>
</dbReference>
<keyword evidence="3" id="KW-1185">Reference proteome</keyword>
<evidence type="ECO:0000313" key="3">
    <source>
        <dbReference type="Proteomes" id="UP000527355"/>
    </source>
</evidence>
<feature type="compositionally biased region" description="Basic residues" evidence="1">
    <location>
        <begin position="1"/>
        <end position="12"/>
    </location>
</feature>
<evidence type="ECO:0000256" key="1">
    <source>
        <dbReference type="SAM" id="MobiDB-lite"/>
    </source>
</evidence>
<protein>
    <submittedName>
        <fullName evidence="2">Uncharacterized protein</fullName>
    </submittedName>
</protein>
<dbReference type="AlphaFoldDB" id="A0A7J7T604"/>
<sequence length="129" mass="13572">MATPRHRGRRDSRNRQSGPGAARGAGGQVGGAARRGPARGPAPGQETGWSGKTLALAGLTERLRVPVAVLGRLSAHAALTVLGRLSAHAALTVLGCWSVHSALAVRPPWMREAWPRGQSRFLLSFLIQS</sequence>
<accession>A0A7J7T604</accession>
<proteinExistence type="predicted"/>
<feature type="region of interest" description="Disordered" evidence="1">
    <location>
        <begin position="1"/>
        <end position="50"/>
    </location>
</feature>
<gene>
    <name evidence="2" type="ORF">mMyoMyo1_009194</name>
</gene>
<organism evidence="2 3">
    <name type="scientific">Myotis myotis</name>
    <name type="common">Greater mouse-eared bat</name>
    <name type="synonym">Vespertilio myotis</name>
    <dbReference type="NCBI Taxonomy" id="51298"/>
    <lineage>
        <taxon>Eukaryota</taxon>
        <taxon>Metazoa</taxon>
        <taxon>Chordata</taxon>
        <taxon>Craniata</taxon>
        <taxon>Vertebrata</taxon>
        <taxon>Euteleostomi</taxon>
        <taxon>Mammalia</taxon>
        <taxon>Eutheria</taxon>
        <taxon>Laurasiatheria</taxon>
        <taxon>Chiroptera</taxon>
        <taxon>Yangochiroptera</taxon>
        <taxon>Vespertilionidae</taxon>
        <taxon>Myotis</taxon>
    </lineage>
</organism>